<gene>
    <name evidence="1" type="ORF">EOD42_13905</name>
</gene>
<name>A0A437MF14_9PROT</name>
<dbReference type="EMBL" id="SACL01000004">
    <property type="protein sequence ID" value="RVT96206.1"/>
    <property type="molecule type" value="Genomic_DNA"/>
</dbReference>
<comment type="caution">
    <text evidence="1">The sequence shown here is derived from an EMBL/GenBank/DDBJ whole genome shotgun (WGS) entry which is preliminary data.</text>
</comment>
<dbReference type="OrthoDB" id="7567692at2"/>
<evidence type="ECO:0000313" key="2">
    <source>
        <dbReference type="Proteomes" id="UP000282957"/>
    </source>
</evidence>
<proteinExistence type="predicted"/>
<evidence type="ECO:0000313" key="1">
    <source>
        <dbReference type="EMBL" id="RVT96206.1"/>
    </source>
</evidence>
<keyword evidence="2" id="KW-1185">Reference proteome</keyword>
<reference evidence="1 2" key="1">
    <citation type="submission" date="2019-01" db="EMBL/GenBank/DDBJ databases">
        <authorList>
            <person name="Chen W.-M."/>
        </authorList>
    </citation>
    <scope>NUCLEOTIDE SEQUENCE [LARGE SCALE GENOMIC DNA]</scope>
    <source>
        <strain evidence="1 2">CCP-6</strain>
    </source>
</reference>
<organism evidence="1 2">
    <name type="scientific">Rhodovarius crocodyli</name>
    <dbReference type="NCBI Taxonomy" id="1979269"/>
    <lineage>
        <taxon>Bacteria</taxon>
        <taxon>Pseudomonadati</taxon>
        <taxon>Pseudomonadota</taxon>
        <taxon>Alphaproteobacteria</taxon>
        <taxon>Acetobacterales</taxon>
        <taxon>Roseomonadaceae</taxon>
        <taxon>Rhodovarius</taxon>
    </lineage>
</organism>
<dbReference type="RefSeq" id="WP_127788139.1">
    <property type="nucleotide sequence ID" value="NZ_SACL01000004.1"/>
</dbReference>
<protein>
    <submittedName>
        <fullName evidence="1">Uncharacterized protein</fullName>
    </submittedName>
</protein>
<sequence length="111" mass="12678">MNRRILKKQCKRAMEVLIQHHGYRASSFKAATGDECIVVLAKGFDRRQLDDGRPEPDWAWLHPGPLKGTPLFYRQVNHEHDEWDHKLPTEELADITTDWSGFLAPAGSEAA</sequence>
<dbReference type="Proteomes" id="UP000282957">
    <property type="component" value="Unassembled WGS sequence"/>
</dbReference>
<accession>A0A437MF14</accession>
<dbReference type="AlphaFoldDB" id="A0A437MF14"/>